<organism evidence="4 5">
    <name type="scientific">Tessaracoccus antarcticus</name>
    <dbReference type="NCBI Taxonomy" id="2479848"/>
    <lineage>
        <taxon>Bacteria</taxon>
        <taxon>Bacillati</taxon>
        <taxon>Actinomycetota</taxon>
        <taxon>Actinomycetes</taxon>
        <taxon>Propionibacteriales</taxon>
        <taxon>Propionibacteriaceae</taxon>
        <taxon>Tessaracoccus</taxon>
    </lineage>
</organism>
<keyword evidence="1" id="KW-0175">Coiled coil</keyword>
<protein>
    <submittedName>
        <fullName evidence="4">Uncharacterized protein</fullName>
    </submittedName>
</protein>
<accession>A0A3M0G9X8</accession>
<feature type="coiled-coil region" evidence="1">
    <location>
        <begin position="46"/>
        <end position="80"/>
    </location>
</feature>
<name>A0A3M0G9X8_9ACTN</name>
<keyword evidence="3" id="KW-0812">Transmembrane</keyword>
<reference evidence="4 5" key="1">
    <citation type="submission" date="2018-10" db="EMBL/GenBank/DDBJ databases">
        <title>Tessaracoccus antarcticuss sp. nov., isolated from sediment.</title>
        <authorList>
            <person name="Zhou L.Y."/>
            <person name="Du Z.J."/>
        </authorList>
    </citation>
    <scope>NUCLEOTIDE SEQUENCE [LARGE SCALE GENOMIC DNA]</scope>
    <source>
        <strain evidence="4 5">JDX10</strain>
    </source>
</reference>
<dbReference type="Proteomes" id="UP000275256">
    <property type="component" value="Unassembled WGS sequence"/>
</dbReference>
<dbReference type="AlphaFoldDB" id="A0A3M0G9X8"/>
<dbReference type="EMBL" id="REFW01000001">
    <property type="protein sequence ID" value="RMB61750.1"/>
    <property type="molecule type" value="Genomic_DNA"/>
</dbReference>
<comment type="caution">
    <text evidence="4">The sequence shown here is derived from an EMBL/GenBank/DDBJ whole genome shotgun (WGS) entry which is preliminary data.</text>
</comment>
<feature type="region of interest" description="Disordered" evidence="2">
    <location>
        <begin position="102"/>
        <end position="168"/>
    </location>
</feature>
<evidence type="ECO:0000313" key="4">
    <source>
        <dbReference type="EMBL" id="RMB61750.1"/>
    </source>
</evidence>
<keyword evidence="5" id="KW-1185">Reference proteome</keyword>
<evidence type="ECO:0000256" key="2">
    <source>
        <dbReference type="SAM" id="MobiDB-lite"/>
    </source>
</evidence>
<feature type="compositionally biased region" description="Basic and acidic residues" evidence="2">
    <location>
        <begin position="108"/>
        <end position="156"/>
    </location>
</feature>
<feature type="region of interest" description="Disordered" evidence="2">
    <location>
        <begin position="252"/>
        <end position="351"/>
    </location>
</feature>
<keyword evidence="3" id="KW-1133">Transmembrane helix</keyword>
<sequence>MADWPIYIWILLAVVVIVIIVIIVMVARKQSAVQNRERAAELRERAGNNEQLIDSRQDRAKELEREADEARHKALTASEQADALRVQAGESDELAARATEQAEILDDEATHSRESYEEAVGERDNALREADRRDPDVHTDRHGNRIEDDTDDKTVAVDDTAEVTEGSTAVVARDDELVEADNAAAVIDEPTPAVIPEADVLDADDDYESDEFAEPDADYIDPVEHDRADHEHNSGLFSADTVPARADVDEHRVDDLPPVEDVEPIDSQYAAEPELATDADAPVAARRMEYSPAEDDLIEDTPLVDPYGNPVVTPESPSHQAWDDGEDDVPRDEQGRRLDPYGNPVPEDRNL</sequence>
<evidence type="ECO:0000313" key="5">
    <source>
        <dbReference type="Proteomes" id="UP000275256"/>
    </source>
</evidence>
<evidence type="ECO:0000256" key="1">
    <source>
        <dbReference type="SAM" id="Coils"/>
    </source>
</evidence>
<proteinExistence type="predicted"/>
<feature type="transmembrane region" description="Helical" evidence="3">
    <location>
        <begin position="6"/>
        <end position="27"/>
    </location>
</feature>
<evidence type="ECO:0000256" key="3">
    <source>
        <dbReference type="SAM" id="Phobius"/>
    </source>
</evidence>
<dbReference type="RefSeq" id="WP_121900297.1">
    <property type="nucleotide sequence ID" value="NZ_REFW01000001.1"/>
</dbReference>
<gene>
    <name evidence="4" type="ORF">EAX62_03765</name>
</gene>
<keyword evidence="3" id="KW-0472">Membrane</keyword>